<sequence length="87" mass="9760">MMSGLSKNLLPIQNLEIKIDSDSSIPRVILNGIDFQAEDIGLQGIKIIWETKKDEAPATLIQVDYINNREAPHIVSVKQSFKNTLLK</sequence>
<protein>
    <submittedName>
        <fullName evidence="1">Uncharacterized protein</fullName>
    </submittedName>
</protein>
<name>A0A8S5N822_9CAUD</name>
<proteinExistence type="predicted"/>
<dbReference type="EMBL" id="BK015079">
    <property type="protein sequence ID" value="DAD90195.1"/>
    <property type="molecule type" value="Genomic_DNA"/>
</dbReference>
<accession>A0A8S5N822</accession>
<reference evidence="1" key="1">
    <citation type="journal article" date="2021" name="Proc. Natl. Acad. Sci. U.S.A.">
        <title>A Catalog of Tens of Thousands of Viruses from Human Metagenomes Reveals Hidden Associations with Chronic Diseases.</title>
        <authorList>
            <person name="Tisza M.J."/>
            <person name="Buck C.B."/>
        </authorList>
    </citation>
    <scope>NUCLEOTIDE SEQUENCE</scope>
    <source>
        <strain evidence="1">Ctsgc4</strain>
    </source>
</reference>
<evidence type="ECO:0000313" key="1">
    <source>
        <dbReference type="EMBL" id="DAD90195.1"/>
    </source>
</evidence>
<organism evidence="1">
    <name type="scientific">Siphoviridae sp. ctsgc4</name>
    <dbReference type="NCBI Taxonomy" id="2826486"/>
    <lineage>
        <taxon>Viruses</taxon>
        <taxon>Duplodnaviria</taxon>
        <taxon>Heunggongvirae</taxon>
        <taxon>Uroviricota</taxon>
        <taxon>Caudoviricetes</taxon>
    </lineage>
</organism>